<feature type="transmembrane region" description="Helical" evidence="1">
    <location>
        <begin position="80"/>
        <end position="102"/>
    </location>
</feature>
<feature type="transmembrane region" description="Helical" evidence="1">
    <location>
        <begin position="141"/>
        <end position="160"/>
    </location>
</feature>
<feature type="transmembrane region" description="Helical" evidence="1">
    <location>
        <begin position="114"/>
        <end position="135"/>
    </location>
</feature>
<accession>A0A8J2NJC6</accession>
<gene>
    <name evidence="2" type="ORF">AFUS01_LOCUS4349</name>
</gene>
<evidence type="ECO:0000313" key="3">
    <source>
        <dbReference type="Proteomes" id="UP000708208"/>
    </source>
</evidence>
<keyword evidence="3" id="KW-1185">Reference proteome</keyword>
<name>A0A8J2NJC6_9HEXA</name>
<dbReference type="EMBL" id="CAJVCH010027079">
    <property type="protein sequence ID" value="CAG7701583.1"/>
    <property type="molecule type" value="Genomic_DNA"/>
</dbReference>
<evidence type="ECO:0000256" key="1">
    <source>
        <dbReference type="SAM" id="Phobius"/>
    </source>
</evidence>
<organism evidence="2 3">
    <name type="scientific">Allacma fusca</name>
    <dbReference type="NCBI Taxonomy" id="39272"/>
    <lineage>
        <taxon>Eukaryota</taxon>
        <taxon>Metazoa</taxon>
        <taxon>Ecdysozoa</taxon>
        <taxon>Arthropoda</taxon>
        <taxon>Hexapoda</taxon>
        <taxon>Collembola</taxon>
        <taxon>Symphypleona</taxon>
        <taxon>Sminthuridae</taxon>
        <taxon>Allacma</taxon>
    </lineage>
</organism>
<feature type="non-terminal residue" evidence="2">
    <location>
        <position position="1"/>
    </location>
</feature>
<sequence>AIGVFSAALQVAALWTSADLKNKKTLTADQSEAHAKFWAGVVGLTSASLGIVETGIKQFNLFASASSRFRILHSAAAQKWIFSIPGKILGVVAGAVAVAYDIYHTVDEANKGHIGLAIAYGLSASAGIWLTAALLSNLVPILGTAIAVVILIGIAIFLAFHTRDNIQKWLIQCLWRKIPVDEGSTKENQDFYIKREAADLPIWPGMAMEMNEFKLALGAGD</sequence>
<keyword evidence="1" id="KW-1133">Transmembrane helix</keyword>
<proteinExistence type="predicted"/>
<reference evidence="2" key="1">
    <citation type="submission" date="2021-06" db="EMBL/GenBank/DDBJ databases">
        <authorList>
            <person name="Hodson N. C."/>
            <person name="Mongue J. A."/>
            <person name="Jaron S. K."/>
        </authorList>
    </citation>
    <scope>NUCLEOTIDE SEQUENCE</scope>
</reference>
<comment type="caution">
    <text evidence="2">The sequence shown here is derived from an EMBL/GenBank/DDBJ whole genome shotgun (WGS) entry which is preliminary data.</text>
</comment>
<protein>
    <submittedName>
        <fullName evidence="2">Uncharacterized protein</fullName>
    </submittedName>
</protein>
<keyword evidence="1" id="KW-0812">Transmembrane</keyword>
<evidence type="ECO:0000313" key="2">
    <source>
        <dbReference type="EMBL" id="CAG7701583.1"/>
    </source>
</evidence>
<keyword evidence="1" id="KW-0472">Membrane</keyword>
<dbReference type="Proteomes" id="UP000708208">
    <property type="component" value="Unassembled WGS sequence"/>
</dbReference>
<dbReference type="AlphaFoldDB" id="A0A8J2NJC6"/>